<dbReference type="Proteomes" id="UP001642360">
    <property type="component" value="Unassembled WGS sequence"/>
</dbReference>
<dbReference type="InterPro" id="IPR018119">
    <property type="entry name" value="Strictosidine_synth_cons-reg"/>
</dbReference>
<keyword evidence="3" id="KW-0926">Vacuole</keyword>
<evidence type="ECO:0000313" key="7">
    <source>
        <dbReference type="Proteomes" id="UP001642360"/>
    </source>
</evidence>
<keyword evidence="7" id="KW-1185">Reference proteome</keyword>
<dbReference type="SUPFAM" id="SSF63829">
    <property type="entry name" value="Calcium-dependent phosphotriesterase"/>
    <property type="match status" value="1"/>
</dbReference>
<reference evidence="6 7" key="1">
    <citation type="submission" date="2024-02" db="EMBL/GenBank/DDBJ databases">
        <authorList>
            <person name="Vignale AGUSTIN F."/>
            <person name="Sosa J E."/>
            <person name="Modenutti C."/>
        </authorList>
    </citation>
    <scope>NUCLEOTIDE SEQUENCE [LARGE SCALE GENOMIC DNA]</scope>
</reference>
<comment type="similarity">
    <text evidence="2">Belongs to the strictosidine synthase family.</text>
</comment>
<comment type="caution">
    <text evidence="6">The sequence shown here is derived from an EMBL/GenBank/DDBJ whole genome shotgun (WGS) entry which is preliminary data.</text>
</comment>
<dbReference type="PANTHER" id="PTHR10426">
    <property type="entry name" value="STRICTOSIDINE SYNTHASE-RELATED"/>
    <property type="match status" value="1"/>
</dbReference>
<dbReference type="EMBL" id="CAUOFW020001724">
    <property type="protein sequence ID" value="CAK9147873.1"/>
    <property type="molecule type" value="Genomic_DNA"/>
</dbReference>
<proteinExistence type="inferred from homology"/>
<dbReference type="PANTHER" id="PTHR10426:SF136">
    <property type="entry name" value="PROTEIN STRICTOSIDINE SYNTHASE-LIKE 9-LIKE"/>
    <property type="match status" value="1"/>
</dbReference>
<feature type="domain" description="Strictosidine synthase conserved region" evidence="5">
    <location>
        <begin position="132"/>
        <end position="219"/>
    </location>
</feature>
<evidence type="ECO:0000313" key="6">
    <source>
        <dbReference type="EMBL" id="CAK9147873.1"/>
    </source>
</evidence>
<gene>
    <name evidence="6" type="ORF">ILEXP_LOCUS15808</name>
</gene>
<evidence type="ECO:0000256" key="1">
    <source>
        <dbReference type="ARBA" id="ARBA00004116"/>
    </source>
</evidence>
<sequence>MVISSDPYPYFTKLPLPTGVTGPDCIAFDPLGGGPYAGVGDGRILKWQGPGVGFQDFAYTSPNRTKDVCDGTNDPHLGPTCGRPYDLSFHILSGNLYIADAFLGLFVVGSEGGLATKLATSAEGVPFRFLSSVDIDQLDGTVYFSDISETFDLSNVTQPNFKPDSRSGRLLKYDPIEKEVIVLMGGISGSTGVALSVDSTFIALSEFLNDRILKFHLKGLKANTAEVLLNINKNPNKIKKTKLGDFWVAEDILEEGLTPVTKPQGIRFNAFGEVLETKDFSAQYDPASLHTIKEYNGALYTGSRSATIDFVGIYTYTTTDELSSGIKINKRLTIVVS</sequence>
<dbReference type="AlphaFoldDB" id="A0ABC8RSA4"/>
<comment type="subcellular location">
    <subcellularLocation>
        <location evidence="1">Vacuole</location>
    </subcellularLocation>
</comment>
<name>A0ABC8RSA4_9AQUA</name>
<dbReference type="InterPro" id="IPR011042">
    <property type="entry name" value="6-blade_b-propeller_TolB-like"/>
</dbReference>
<organism evidence="6 7">
    <name type="scientific">Ilex paraguariensis</name>
    <name type="common">yerba mate</name>
    <dbReference type="NCBI Taxonomy" id="185542"/>
    <lineage>
        <taxon>Eukaryota</taxon>
        <taxon>Viridiplantae</taxon>
        <taxon>Streptophyta</taxon>
        <taxon>Embryophyta</taxon>
        <taxon>Tracheophyta</taxon>
        <taxon>Spermatophyta</taxon>
        <taxon>Magnoliopsida</taxon>
        <taxon>eudicotyledons</taxon>
        <taxon>Gunneridae</taxon>
        <taxon>Pentapetalae</taxon>
        <taxon>asterids</taxon>
        <taxon>campanulids</taxon>
        <taxon>Aquifoliales</taxon>
        <taxon>Aquifoliaceae</taxon>
        <taxon>Ilex</taxon>
    </lineage>
</organism>
<dbReference type="Pfam" id="PF03088">
    <property type="entry name" value="Str_synth"/>
    <property type="match status" value="1"/>
</dbReference>
<dbReference type="GO" id="GO:0005773">
    <property type="term" value="C:vacuole"/>
    <property type="evidence" value="ECO:0007669"/>
    <property type="project" value="UniProtKB-SubCell"/>
</dbReference>
<evidence type="ECO:0000256" key="3">
    <source>
        <dbReference type="ARBA" id="ARBA00022554"/>
    </source>
</evidence>
<dbReference type="Gene3D" id="2.120.10.30">
    <property type="entry name" value="TolB, C-terminal domain"/>
    <property type="match status" value="1"/>
</dbReference>
<evidence type="ECO:0000256" key="4">
    <source>
        <dbReference type="ARBA" id="ARBA00023180"/>
    </source>
</evidence>
<keyword evidence="4" id="KW-0325">Glycoprotein</keyword>
<evidence type="ECO:0000259" key="5">
    <source>
        <dbReference type="Pfam" id="PF03088"/>
    </source>
</evidence>
<protein>
    <recommendedName>
        <fullName evidence="5">Strictosidine synthase conserved region domain-containing protein</fullName>
    </recommendedName>
</protein>
<accession>A0ABC8RSA4</accession>
<evidence type="ECO:0000256" key="2">
    <source>
        <dbReference type="ARBA" id="ARBA00009191"/>
    </source>
</evidence>